<dbReference type="EMBL" id="JACJIQ010000005">
    <property type="protein sequence ID" value="MBA9076992.1"/>
    <property type="molecule type" value="Genomic_DNA"/>
</dbReference>
<keyword evidence="2" id="KW-1185">Reference proteome</keyword>
<dbReference type="Pfam" id="PF13527">
    <property type="entry name" value="Acetyltransf_9"/>
    <property type="match status" value="1"/>
</dbReference>
<evidence type="ECO:0008006" key="3">
    <source>
        <dbReference type="Google" id="ProtNLM"/>
    </source>
</evidence>
<name>A0A839GDK2_9BACT</name>
<protein>
    <recommendedName>
        <fullName evidence="3">N-acetyltransferase domain-containing protein</fullName>
    </recommendedName>
</protein>
<dbReference type="RefSeq" id="WP_182512663.1">
    <property type="nucleotide sequence ID" value="NZ_JACJIQ010000005.1"/>
</dbReference>
<dbReference type="Proteomes" id="UP000563094">
    <property type="component" value="Unassembled WGS sequence"/>
</dbReference>
<evidence type="ECO:0000313" key="1">
    <source>
        <dbReference type="EMBL" id="MBA9076992.1"/>
    </source>
</evidence>
<organism evidence="1 2">
    <name type="scientific">Rufibacter quisquiliarum</name>
    <dbReference type="NCBI Taxonomy" id="1549639"/>
    <lineage>
        <taxon>Bacteria</taxon>
        <taxon>Pseudomonadati</taxon>
        <taxon>Bacteroidota</taxon>
        <taxon>Cytophagia</taxon>
        <taxon>Cytophagales</taxon>
        <taxon>Hymenobacteraceae</taxon>
        <taxon>Rufibacter</taxon>
    </lineage>
</organism>
<evidence type="ECO:0000313" key="2">
    <source>
        <dbReference type="Proteomes" id="UP000563094"/>
    </source>
</evidence>
<proteinExistence type="predicted"/>
<dbReference type="Gene3D" id="3.40.630.30">
    <property type="match status" value="1"/>
</dbReference>
<reference evidence="1 2" key="1">
    <citation type="submission" date="2020-08" db="EMBL/GenBank/DDBJ databases">
        <title>Genomic Encyclopedia of Type Strains, Phase IV (KMG-IV): sequencing the most valuable type-strain genomes for metagenomic binning, comparative biology and taxonomic classification.</title>
        <authorList>
            <person name="Goeker M."/>
        </authorList>
    </citation>
    <scope>NUCLEOTIDE SEQUENCE [LARGE SCALE GENOMIC DNA]</scope>
    <source>
        <strain evidence="1 2">DSM 29854</strain>
    </source>
</reference>
<sequence length="300" mass="34384">MDYEVKIIDLEAPGVGDQVASLINTTFNHNLTWQEIKLNTYYDNSIAGSPPSFYVGAFDRDKLIGFTAYKSHDFLYNGEVVNCFHHCVVCTSNEYRGKGIFPKILEFGKAEILRLGGGFVYGIPNHNSGPVFKKLNYKFFGPFQKVNVFNIPFLFESAFKPWTENDILYSSDSYFQNDFQLIDSKRKEEGDAIIVVEDFGNVLWGKVLHKKMGPVRVSYFSVGGMIVNKPHFFKQTVKKLFKKHSVQFVQFIFHNTSIFKNLFNKPVDAAFVEPFVVYDLKAKLPEKASFNFMPGIKNNF</sequence>
<comment type="caution">
    <text evidence="1">The sequence shown here is derived from an EMBL/GenBank/DDBJ whole genome shotgun (WGS) entry which is preliminary data.</text>
</comment>
<dbReference type="SUPFAM" id="SSF55729">
    <property type="entry name" value="Acyl-CoA N-acyltransferases (Nat)"/>
    <property type="match status" value="1"/>
</dbReference>
<dbReference type="InterPro" id="IPR016181">
    <property type="entry name" value="Acyl_CoA_acyltransferase"/>
</dbReference>
<gene>
    <name evidence="1" type="ORF">FHS90_001700</name>
</gene>
<accession>A0A839GDK2</accession>
<dbReference type="AlphaFoldDB" id="A0A839GDK2"/>